<keyword evidence="14" id="KW-1185">Reference proteome</keyword>
<comment type="pathway">
    <text evidence="1 9 11">Cofactor biosynthesis; thiamine diphosphate biosynthesis; thiamine phosphate from 4-amino-2-methyl-5-diphosphomethylpyrimidine and 4-methyl-5-(2-phosphoethyl)-thiazole: step 1/1.</text>
</comment>
<protein>
    <recommendedName>
        <fullName evidence="9">Thiamine-phosphate synthase</fullName>
        <shortName evidence="9">TP synthase</shortName>
        <shortName evidence="9">TPS</shortName>
        <ecNumber evidence="9">2.5.1.3</ecNumber>
    </recommendedName>
    <alternativeName>
        <fullName evidence="9">Thiamine-phosphate pyrophosphorylase</fullName>
        <shortName evidence="9">TMP pyrophosphorylase</shortName>
        <shortName evidence="9">TMP-PPase</shortName>
    </alternativeName>
</protein>
<dbReference type="RefSeq" id="WP_040380413.1">
    <property type="nucleotide sequence ID" value="NZ_JBBMFM010000004.1"/>
</dbReference>
<comment type="cofactor">
    <cofactor evidence="9">
        <name>Mg(2+)</name>
        <dbReference type="ChEBI" id="CHEBI:18420"/>
    </cofactor>
    <text evidence="9">Binds 1 Mg(2+) ion per subunit.</text>
</comment>
<dbReference type="EC" id="2.5.1.3" evidence="9"/>
<dbReference type="InterPro" id="IPR013785">
    <property type="entry name" value="Aldolase_TIM"/>
</dbReference>
<evidence type="ECO:0000256" key="1">
    <source>
        <dbReference type="ARBA" id="ARBA00005165"/>
    </source>
</evidence>
<feature type="binding site" evidence="9">
    <location>
        <position position="114"/>
    </location>
    <ligand>
        <name>4-amino-2-methyl-5-(diphosphooxymethyl)pyrimidine</name>
        <dbReference type="ChEBI" id="CHEBI:57841"/>
    </ligand>
</feature>
<feature type="binding site" evidence="9">
    <location>
        <position position="143"/>
    </location>
    <ligand>
        <name>4-amino-2-methyl-5-(diphosphooxymethyl)pyrimidine</name>
        <dbReference type="ChEBI" id="CHEBI:57841"/>
    </ligand>
</feature>
<feature type="binding site" evidence="9">
    <location>
        <position position="95"/>
    </location>
    <ligand>
        <name>Mg(2+)</name>
        <dbReference type="ChEBI" id="CHEBI:18420"/>
    </ligand>
</feature>
<evidence type="ECO:0000259" key="12">
    <source>
        <dbReference type="Pfam" id="PF02581"/>
    </source>
</evidence>
<dbReference type="NCBIfam" id="TIGR00693">
    <property type="entry name" value="thiE"/>
    <property type="match status" value="1"/>
</dbReference>
<dbReference type="SUPFAM" id="SSF51391">
    <property type="entry name" value="Thiamin phosphate synthase"/>
    <property type="match status" value="1"/>
</dbReference>
<dbReference type="Proteomes" id="UP001454086">
    <property type="component" value="Unassembled WGS sequence"/>
</dbReference>
<keyword evidence="2 9" id="KW-0808">Transferase</keyword>
<evidence type="ECO:0000256" key="3">
    <source>
        <dbReference type="ARBA" id="ARBA00022723"/>
    </source>
</evidence>
<keyword evidence="4 9" id="KW-0460">Magnesium</keyword>
<feature type="binding site" evidence="9">
    <location>
        <position position="170"/>
    </location>
    <ligand>
        <name>2-[(2R,5Z)-2-carboxy-4-methylthiazol-5(2H)-ylidene]ethyl phosphate</name>
        <dbReference type="ChEBI" id="CHEBI:62899"/>
    </ligand>
</feature>
<evidence type="ECO:0000256" key="7">
    <source>
        <dbReference type="ARBA" id="ARBA00047851"/>
    </source>
</evidence>
<dbReference type="InterPro" id="IPR022998">
    <property type="entry name" value="ThiamineP_synth_TenI"/>
</dbReference>
<evidence type="ECO:0000256" key="11">
    <source>
        <dbReference type="RuleBase" id="RU004253"/>
    </source>
</evidence>
<accession>A0ABV1D048</accession>
<gene>
    <name evidence="9 13" type="primary">thiE</name>
    <name evidence="13" type="ORF">WMQ36_02155</name>
</gene>
<name>A0ABV1D048_9FIRM</name>
<dbReference type="GO" id="GO:0004789">
    <property type="term" value="F:thiamine-phosphate diphosphorylase activity"/>
    <property type="evidence" value="ECO:0007669"/>
    <property type="project" value="UniProtKB-EC"/>
</dbReference>
<dbReference type="PANTHER" id="PTHR20857:SF15">
    <property type="entry name" value="THIAMINE-PHOSPHATE SYNTHASE"/>
    <property type="match status" value="1"/>
</dbReference>
<evidence type="ECO:0000313" key="13">
    <source>
        <dbReference type="EMBL" id="MEQ2423767.1"/>
    </source>
</evidence>
<feature type="binding site" evidence="9">
    <location>
        <begin position="140"/>
        <end position="142"/>
    </location>
    <ligand>
        <name>2-[(2R,5Z)-2-carboxy-4-methylthiazol-5(2H)-ylidene]ethyl phosphate</name>
        <dbReference type="ChEBI" id="CHEBI:62899"/>
    </ligand>
</feature>
<feature type="binding site" evidence="9">
    <location>
        <begin position="40"/>
        <end position="44"/>
    </location>
    <ligand>
        <name>4-amino-2-methyl-5-(diphosphooxymethyl)pyrimidine</name>
        <dbReference type="ChEBI" id="CHEBI:57841"/>
    </ligand>
</feature>
<keyword evidence="5 9" id="KW-0784">Thiamine biosynthesis</keyword>
<organism evidence="13 14">
    <name type="scientific">Enterocloster hominis</name>
    <name type="common">ex Hitch et al. 2024</name>
    <dbReference type="NCBI Taxonomy" id="1917870"/>
    <lineage>
        <taxon>Bacteria</taxon>
        <taxon>Bacillati</taxon>
        <taxon>Bacillota</taxon>
        <taxon>Clostridia</taxon>
        <taxon>Lachnospirales</taxon>
        <taxon>Lachnospiraceae</taxon>
        <taxon>Enterocloster</taxon>
    </lineage>
</organism>
<comment type="catalytic activity">
    <reaction evidence="7 9 10">
        <text>2-(2-carboxy-4-methylthiazol-5-yl)ethyl phosphate + 4-amino-2-methyl-5-(diphosphooxymethyl)pyrimidine + 2 H(+) = thiamine phosphate + CO2 + diphosphate</text>
        <dbReference type="Rhea" id="RHEA:47848"/>
        <dbReference type="ChEBI" id="CHEBI:15378"/>
        <dbReference type="ChEBI" id="CHEBI:16526"/>
        <dbReference type="ChEBI" id="CHEBI:33019"/>
        <dbReference type="ChEBI" id="CHEBI:37575"/>
        <dbReference type="ChEBI" id="CHEBI:57841"/>
        <dbReference type="ChEBI" id="CHEBI:62890"/>
        <dbReference type="EC" id="2.5.1.3"/>
    </reaction>
</comment>
<evidence type="ECO:0000256" key="6">
    <source>
        <dbReference type="ARBA" id="ARBA00047334"/>
    </source>
</evidence>
<dbReference type="HAMAP" id="MF_00097">
    <property type="entry name" value="TMP_synthase"/>
    <property type="match status" value="1"/>
</dbReference>
<evidence type="ECO:0000256" key="9">
    <source>
        <dbReference type="HAMAP-Rule" id="MF_00097"/>
    </source>
</evidence>
<comment type="caution">
    <text evidence="13">The sequence shown here is derived from an EMBL/GenBank/DDBJ whole genome shotgun (WGS) entry which is preliminary data.</text>
</comment>
<feature type="binding site" evidence="9">
    <location>
        <position position="76"/>
    </location>
    <ligand>
        <name>Mg(2+)</name>
        <dbReference type="ChEBI" id="CHEBI:18420"/>
    </ligand>
</feature>
<feature type="binding site" evidence="9">
    <location>
        <position position="75"/>
    </location>
    <ligand>
        <name>4-amino-2-methyl-5-(diphosphooxymethyl)pyrimidine</name>
        <dbReference type="ChEBI" id="CHEBI:57841"/>
    </ligand>
</feature>
<comment type="similarity">
    <text evidence="9 10">Belongs to the thiamine-phosphate synthase family.</text>
</comment>
<reference evidence="13 14" key="1">
    <citation type="submission" date="2024-03" db="EMBL/GenBank/DDBJ databases">
        <title>Human intestinal bacterial collection.</title>
        <authorList>
            <person name="Pauvert C."/>
            <person name="Hitch T.C.A."/>
            <person name="Clavel T."/>
        </authorList>
    </citation>
    <scope>NUCLEOTIDE SEQUENCE [LARGE SCALE GENOMIC DNA]</scope>
    <source>
        <strain evidence="13 14">CLA-SR-H021</strain>
    </source>
</reference>
<evidence type="ECO:0000256" key="5">
    <source>
        <dbReference type="ARBA" id="ARBA00022977"/>
    </source>
</evidence>
<dbReference type="InterPro" id="IPR036206">
    <property type="entry name" value="ThiamineP_synth_sf"/>
</dbReference>
<dbReference type="Gene3D" id="3.20.20.70">
    <property type="entry name" value="Aldolase class I"/>
    <property type="match status" value="1"/>
</dbReference>
<dbReference type="CDD" id="cd00564">
    <property type="entry name" value="TMP_TenI"/>
    <property type="match status" value="1"/>
</dbReference>
<comment type="catalytic activity">
    <reaction evidence="6 9 10">
        <text>4-methyl-5-(2-phosphooxyethyl)-thiazole + 4-amino-2-methyl-5-(diphosphooxymethyl)pyrimidine + H(+) = thiamine phosphate + diphosphate</text>
        <dbReference type="Rhea" id="RHEA:22328"/>
        <dbReference type="ChEBI" id="CHEBI:15378"/>
        <dbReference type="ChEBI" id="CHEBI:33019"/>
        <dbReference type="ChEBI" id="CHEBI:37575"/>
        <dbReference type="ChEBI" id="CHEBI:57841"/>
        <dbReference type="ChEBI" id="CHEBI:58296"/>
        <dbReference type="EC" id="2.5.1.3"/>
    </reaction>
</comment>
<proteinExistence type="inferred from homology"/>
<dbReference type="Pfam" id="PF02581">
    <property type="entry name" value="TMP-TENI"/>
    <property type="match status" value="1"/>
</dbReference>
<evidence type="ECO:0000256" key="10">
    <source>
        <dbReference type="RuleBase" id="RU003826"/>
    </source>
</evidence>
<feature type="domain" description="Thiamine phosphate synthase/TenI" evidence="12">
    <location>
        <begin position="10"/>
        <end position="193"/>
    </location>
</feature>
<comment type="catalytic activity">
    <reaction evidence="8 9 10">
        <text>2-[(2R,5Z)-2-carboxy-4-methylthiazol-5(2H)-ylidene]ethyl phosphate + 4-amino-2-methyl-5-(diphosphooxymethyl)pyrimidine + 2 H(+) = thiamine phosphate + CO2 + diphosphate</text>
        <dbReference type="Rhea" id="RHEA:47844"/>
        <dbReference type="ChEBI" id="CHEBI:15378"/>
        <dbReference type="ChEBI" id="CHEBI:16526"/>
        <dbReference type="ChEBI" id="CHEBI:33019"/>
        <dbReference type="ChEBI" id="CHEBI:37575"/>
        <dbReference type="ChEBI" id="CHEBI:57841"/>
        <dbReference type="ChEBI" id="CHEBI:62899"/>
        <dbReference type="EC" id="2.5.1.3"/>
    </reaction>
</comment>
<evidence type="ECO:0000256" key="4">
    <source>
        <dbReference type="ARBA" id="ARBA00022842"/>
    </source>
</evidence>
<dbReference type="InterPro" id="IPR034291">
    <property type="entry name" value="TMP_synthase"/>
</dbReference>
<keyword evidence="3 9" id="KW-0479">Metal-binding</keyword>
<sequence>MRFHRNQLLIYAVTDRAWTKGRSLSEQVEETLKGGATMVQFREKSLGQGNYDRMLDEALELRKLTERYQVPLIIDDDIELALACGADGLHVGQDDMDAGLARKLLGPDRILGVTAKTVEQAKRACAQGADYLGSGAVFGTTTKADARPMTMETLRSICDCSDVPVVAIGGINLGNIGLLEGSHVAGAAIVSGIFAAQDICLATARLKEAMIKIRDKNSSYFQKTVDI</sequence>
<evidence type="ECO:0000256" key="2">
    <source>
        <dbReference type="ARBA" id="ARBA00022679"/>
    </source>
</evidence>
<feature type="binding site" evidence="9">
    <location>
        <begin position="190"/>
        <end position="191"/>
    </location>
    <ligand>
        <name>2-[(2R,5Z)-2-carboxy-4-methylthiazol-5(2H)-ylidene]ethyl phosphate</name>
        <dbReference type="ChEBI" id="CHEBI:62899"/>
    </ligand>
</feature>
<dbReference type="EMBL" id="JBBMFM010000004">
    <property type="protein sequence ID" value="MEQ2423767.1"/>
    <property type="molecule type" value="Genomic_DNA"/>
</dbReference>
<comment type="function">
    <text evidence="9">Condenses 4-methyl-5-(beta-hydroxyethyl)thiazole monophosphate (THZ-P) and 2-methyl-4-amino-5-hydroxymethyl pyrimidine pyrophosphate (HMP-PP) to form thiamine monophosphate (TMP).</text>
</comment>
<evidence type="ECO:0000256" key="8">
    <source>
        <dbReference type="ARBA" id="ARBA00047883"/>
    </source>
</evidence>
<dbReference type="PANTHER" id="PTHR20857">
    <property type="entry name" value="THIAMINE-PHOSPHATE PYROPHOSPHORYLASE"/>
    <property type="match status" value="1"/>
</dbReference>
<evidence type="ECO:0000313" key="14">
    <source>
        <dbReference type="Proteomes" id="UP001454086"/>
    </source>
</evidence>